<dbReference type="EMBL" id="LZSO01000031">
    <property type="protein sequence ID" value="OBB26999.1"/>
    <property type="molecule type" value="Genomic_DNA"/>
</dbReference>
<reference evidence="2" key="1">
    <citation type="submission" date="2016-06" db="EMBL/GenBank/DDBJ databases">
        <authorList>
            <person name="Sutton G."/>
            <person name="Brinkac L."/>
            <person name="Sanka R."/>
            <person name="Adams M."/>
            <person name="Lau E."/>
            <person name="Mehaffy C."/>
            <person name="Tameris M."/>
            <person name="Hatherill M."/>
            <person name="Hanekom W."/>
            <person name="Mahomed H."/>
            <person name="Mcshane H."/>
        </authorList>
    </citation>
    <scope>NUCLEOTIDE SEQUENCE [LARGE SCALE GENOMIC DNA]</scope>
    <source>
        <strain evidence="2">852002-51209_SCH5440388</strain>
    </source>
</reference>
<dbReference type="RefSeq" id="WP_064933663.1">
    <property type="nucleotide sequence ID" value="NZ_LZSO01000031.1"/>
</dbReference>
<proteinExistence type="predicted"/>
<dbReference type="OrthoDB" id="3173471at2"/>
<dbReference type="Gene3D" id="3.40.960.10">
    <property type="entry name" value="VSR Endonuclease"/>
    <property type="match status" value="1"/>
</dbReference>
<name>A0A1A0QZN7_MYCPR</name>
<sequence length="302" mass="33109">MDSPFLGPFLGTEALAAGTVTRRKLASRHEAVYRDVYLAKGAEMTAAKRALAAWLWSGRQATLTGLSASAVYGTQWIDPTAPAELYRRNGKPTTGILIHRDELYADETRRFAGLPVTTPARTAFDLGRRPGRDEAVIQVDALSQATRLCAADIAPLLDRHPGVRGLVQLREVLNLMDGGAESPPETRTRLVLIDAGLPMPQTQILVHGDFGVRRSARIDMGYAEFKVGVEYEGAQHWTDPRVRANDIDRYAELAAQGWLIVRVGADLLNRRPQLIVTRVCAALRARGAQWPVVVRVSGDRVA</sequence>
<dbReference type="Proteomes" id="UP000093902">
    <property type="component" value="Unassembled WGS sequence"/>
</dbReference>
<dbReference type="STRING" id="43304.GCA_001403655_06679"/>
<protein>
    <recommendedName>
        <fullName evidence="3">DUF559 domain-containing protein</fullName>
    </recommendedName>
</protein>
<evidence type="ECO:0000313" key="2">
    <source>
        <dbReference type="Proteomes" id="UP000093902"/>
    </source>
</evidence>
<dbReference type="AlphaFoldDB" id="A0A1A0QZN7"/>
<gene>
    <name evidence="1" type="ORF">A5792_24450</name>
</gene>
<accession>A0A1A0QZN7</accession>
<organism evidence="1 2">
    <name type="scientific">Mycolicibacterium peregrinum</name>
    <name type="common">Mycobacterium peregrinum</name>
    <dbReference type="NCBI Taxonomy" id="43304"/>
    <lineage>
        <taxon>Bacteria</taxon>
        <taxon>Bacillati</taxon>
        <taxon>Actinomycetota</taxon>
        <taxon>Actinomycetes</taxon>
        <taxon>Mycobacteriales</taxon>
        <taxon>Mycobacteriaceae</taxon>
        <taxon>Mycolicibacterium</taxon>
    </lineage>
</organism>
<evidence type="ECO:0000313" key="1">
    <source>
        <dbReference type="EMBL" id="OBB26999.1"/>
    </source>
</evidence>
<comment type="caution">
    <text evidence="1">The sequence shown here is derived from an EMBL/GenBank/DDBJ whole genome shotgun (WGS) entry which is preliminary data.</text>
</comment>
<evidence type="ECO:0008006" key="3">
    <source>
        <dbReference type="Google" id="ProtNLM"/>
    </source>
</evidence>